<evidence type="ECO:0000313" key="4">
    <source>
        <dbReference type="EMBL" id="MBP2028652.1"/>
    </source>
</evidence>
<dbReference type="RefSeq" id="WP_245330895.1">
    <property type="nucleotide sequence ID" value="NZ_JAGGLI010000035.1"/>
</dbReference>
<organism evidence="4 5">
    <name type="scientific">Acetoanaerobium pronyense</name>
    <dbReference type="NCBI Taxonomy" id="1482736"/>
    <lineage>
        <taxon>Bacteria</taxon>
        <taxon>Bacillati</taxon>
        <taxon>Bacillota</taxon>
        <taxon>Clostridia</taxon>
        <taxon>Peptostreptococcales</taxon>
        <taxon>Filifactoraceae</taxon>
        <taxon>Acetoanaerobium</taxon>
    </lineage>
</organism>
<dbReference type="Proteomes" id="UP001314903">
    <property type="component" value="Unassembled WGS sequence"/>
</dbReference>
<evidence type="ECO:0000259" key="3">
    <source>
        <dbReference type="PROSITE" id="PS51186"/>
    </source>
</evidence>
<dbReference type="EMBL" id="JAGGLI010000035">
    <property type="protein sequence ID" value="MBP2028652.1"/>
    <property type="molecule type" value="Genomic_DNA"/>
</dbReference>
<evidence type="ECO:0000256" key="2">
    <source>
        <dbReference type="ARBA" id="ARBA00023315"/>
    </source>
</evidence>
<dbReference type="Pfam" id="PF00583">
    <property type="entry name" value="Acetyltransf_1"/>
    <property type="match status" value="2"/>
</dbReference>
<gene>
    <name evidence="4" type="ORF">J2Z35_002482</name>
</gene>
<evidence type="ECO:0000256" key="1">
    <source>
        <dbReference type="ARBA" id="ARBA00022679"/>
    </source>
</evidence>
<reference evidence="4 5" key="1">
    <citation type="submission" date="2021-03" db="EMBL/GenBank/DDBJ databases">
        <title>Genomic Encyclopedia of Type Strains, Phase IV (KMG-IV): sequencing the most valuable type-strain genomes for metagenomic binning, comparative biology and taxonomic classification.</title>
        <authorList>
            <person name="Goeker M."/>
        </authorList>
    </citation>
    <scope>NUCLEOTIDE SEQUENCE [LARGE SCALE GENOMIC DNA]</scope>
    <source>
        <strain evidence="4 5">DSM 27512</strain>
    </source>
</reference>
<feature type="domain" description="N-acetyltransferase" evidence="3">
    <location>
        <begin position="1"/>
        <end position="137"/>
    </location>
</feature>
<dbReference type="CDD" id="cd04301">
    <property type="entry name" value="NAT_SF"/>
    <property type="match status" value="2"/>
</dbReference>
<dbReference type="SUPFAM" id="SSF55729">
    <property type="entry name" value="Acyl-CoA N-acyltransferases (Nat)"/>
    <property type="match status" value="2"/>
</dbReference>
<protein>
    <submittedName>
        <fullName evidence="4">Ribosomal protein S18 acetylase RimI-like enzyme</fullName>
    </submittedName>
</protein>
<dbReference type="InterPro" id="IPR016181">
    <property type="entry name" value="Acyl_CoA_acyltransferase"/>
</dbReference>
<feature type="domain" description="N-acetyltransferase" evidence="3">
    <location>
        <begin position="148"/>
        <end position="272"/>
    </location>
</feature>
<dbReference type="PANTHER" id="PTHR43420">
    <property type="entry name" value="ACETYLTRANSFERASE"/>
    <property type="match status" value="1"/>
</dbReference>
<dbReference type="Gene3D" id="3.40.630.30">
    <property type="match status" value="2"/>
</dbReference>
<name>A0ABS4KLI5_9FIRM</name>
<keyword evidence="2" id="KW-0012">Acyltransferase</keyword>
<evidence type="ECO:0000313" key="5">
    <source>
        <dbReference type="Proteomes" id="UP001314903"/>
    </source>
</evidence>
<accession>A0ABS4KLI5</accession>
<dbReference type="PANTHER" id="PTHR43420:SF44">
    <property type="entry name" value="ACETYLTRANSFERASE YPEA"/>
    <property type="match status" value="1"/>
</dbReference>
<dbReference type="PROSITE" id="PS51186">
    <property type="entry name" value="GNAT"/>
    <property type="match status" value="2"/>
</dbReference>
<sequence length="272" mass="31763">MEHIYEAFNIGFSDYFIKFDISKEVFIERFFGPEGNQLENSFIAYDKETPVGVILGGLKNYEGLKTLRCGTLCVIPSHRGLGISDELFRLHKKLAIDKECKQLFLEVIVGNDRAIKFYEKFGYEKVYDIKYFTCDLNSSFNNESRVDLEIKKIEFPKIRSVENYIKDIHINWQNDFDYMDKIPSLIYYGAYEGDALVGALSLNQNGKIFFIWVKSTYRNKGIGRDLLNRAIKENELEKLNIGFPNNSNLEGFLKRNNFKKDNIAQYEMYLTL</sequence>
<dbReference type="InterPro" id="IPR050680">
    <property type="entry name" value="YpeA/RimI_acetyltransf"/>
</dbReference>
<proteinExistence type="predicted"/>
<comment type="caution">
    <text evidence="4">The sequence shown here is derived from an EMBL/GenBank/DDBJ whole genome shotgun (WGS) entry which is preliminary data.</text>
</comment>
<dbReference type="InterPro" id="IPR000182">
    <property type="entry name" value="GNAT_dom"/>
</dbReference>
<keyword evidence="1" id="KW-0808">Transferase</keyword>
<keyword evidence="5" id="KW-1185">Reference proteome</keyword>